<reference evidence="2" key="1">
    <citation type="submission" date="2023-10" db="EMBL/GenBank/DDBJ databases">
        <authorList>
            <person name="Chen Y."/>
            <person name="Shah S."/>
            <person name="Dougan E. K."/>
            <person name="Thang M."/>
            <person name="Chan C."/>
        </authorList>
    </citation>
    <scope>NUCLEOTIDE SEQUENCE [LARGE SCALE GENOMIC DNA]</scope>
</reference>
<organism evidence="2 3">
    <name type="scientific">Prorocentrum cordatum</name>
    <dbReference type="NCBI Taxonomy" id="2364126"/>
    <lineage>
        <taxon>Eukaryota</taxon>
        <taxon>Sar</taxon>
        <taxon>Alveolata</taxon>
        <taxon>Dinophyceae</taxon>
        <taxon>Prorocentrales</taxon>
        <taxon>Prorocentraceae</taxon>
        <taxon>Prorocentrum</taxon>
    </lineage>
</organism>
<evidence type="ECO:0000313" key="2">
    <source>
        <dbReference type="EMBL" id="CAK0818004.1"/>
    </source>
</evidence>
<feature type="compositionally biased region" description="Basic and acidic residues" evidence="1">
    <location>
        <begin position="16"/>
        <end position="25"/>
    </location>
</feature>
<accession>A0ABN9RGU7</accession>
<feature type="region of interest" description="Disordered" evidence="1">
    <location>
        <begin position="112"/>
        <end position="149"/>
    </location>
</feature>
<evidence type="ECO:0000313" key="3">
    <source>
        <dbReference type="Proteomes" id="UP001189429"/>
    </source>
</evidence>
<evidence type="ECO:0008006" key="4">
    <source>
        <dbReference type="Google" id="ProtNLM"/>
    </source>
</evidence>
<dbReference type="EMBL" id="CAUYUJ010006618">
    <property type="protein sequence ID" value="CAK0818004.1"/>
    <property type="molecule type" value="Genomic_DNA"/>
</dbReference>
<keyword evidence="3" id="KW-1185">Reference proteome</keyword>
<gene>
    <name evidence="2" type="ORF">PCOR1329_LOCUS20396</name>
</gene>
<sequence>QPPRKKPSLPRARVSRRPESGDPRCGRGGALLRGCLLCAPRSAGKAVRGRAALTASDSSFLPAAVWLQVRAERSLWDCTDAFSPCINEDRYPGRDGQQTPDGLLALAARPRACGGGQQADPGERHAGPPGGRRHRRERQRPAAAGGANASVRLNVTQAARVRERRDAEAARQAVAFDSLRGACAECHLEEGVHGRCCYAYPSAGSRWHYSAWGCYEGMVACSVNYATCCHCALGCGHDSCGYPDPCVEP</sequence>
<feature type="region of interest" description="Disordered" evidence="1">
    <location>
        <begin position="1"/>
        <end position="25"/>
    </location>
</feature>
<dbReference type="Proteomes" id="UP001189429">
    <property type="component" value="Unassembled WGS sequence"/>
</dbReference>
<evidence type="ECO:0000256" key="1">
    <source>
        <dbReference type="SAM" id="MobiDB-lite"/>
    </source>
</evidence>
<comment type="caution">
    <text evidence="2">The sequence shown here is derived from an EMBL/GenBank/DDBJ whole genome shotgun (WGS) entry which is preliminary data.</text>
</comment>
<proteinExistence type="predicted"/>
<feature type="non-terminal residue" evidence="2">
    <location>
        <position position="1"/>
    </location>
</feature>
<name>A0ABN9RGU7_9DINO</name>
<protein>
    <recommendedName>
        <fullName evidence="4">Cellulase</fullName>
    </recommendedName>
</protein>